<sequence length="254" mass="29484">MYLLDHIVHFVEKPEHLIDQTKEIGLYTVNGGKHEMWGTYNTLCYFGLTYIEFIGIFNNELFERAAKEPYTLHETYKKSNRSNGFTRMALRTNSIEEDALRLRQVGLVVCGPETFSRTRPDGSVLTWKLLHIGEENTIVEWPFLIQWEETDEARLDDLVKRGTIGNHPLGDLRISEVVYQVEDLQIPQKWADVFGFAIEKNDSCITLRTSNCNFTFYENLQEEGERNNIDQVVISGAIEEKMVQLECGLYKFTK</sequence>
<organism evidence="2 3">
    <name type="scientific">Lysinibacillus halotolerans</name>
    <dbReference type="NCBI Taxonomy" id="1368476"/>
    <lineage>
        <taxon>Bacteria</taxon>
        <taxon>Bacillati</taxon>
        <taxon>Bacillota</taxon>
        <taxon>Bacilli</taxon>
        <taxon>Bacillales</taxon>
        <taxon>Bacillaceae</taxon>
        <taxon>Lysinibacillus</taxon>
    </lineage>
</organism>
<dbReference type="OrthoDB" id="9111355at2"/>
<dbReference type="PANTHER" id="PTHR40265:SF1">
    <property type="entry name" value="GLYOXALASE-LIKE DOMAIN-CONTAINING PROTEIN"/>
    <property type="match status" value="1"/>
</dbReference>
<comment type="caution">
    <text evidence="2">The sequence shown here is derived from an EMBL/GenBank/DDBJ whole genome shotgun (WGS) entry which is preliminary data.</text>
</comment>
<dbReference type="Gene3D" id="3.10.180.10">
    <property type="entry name" value="2,3-Dihydroxybiphenyl 1,2-Dioxygenase, domain 1"/>
    <property type="match status" value="1"/>
</dbReference>
<protein>
    <submittedName>
        <fullName evidence="2">VOC family protein</fullName>
    </submittedName>
</protein>
<dbReference type="Pfam" id="PF13468">
    <property type="entry name" value="Glyoxalase_3"/>
    <property type="match status" value="1"/>
</dbReference>
<reference evidence="2 3" key="1">
    <citation type="journal article" date="2014" name="Int. J. Syst. Evol. Microbiol.">
        <title>Lysinibacillus halotolerans sp. nov., isolated from saline-alkaline soil.</title>
        <authorList>
            <person name="Kong D."/>
            <person name="Wang Y."/>
            <person name="Zhao B."/>
            <person name="Li Y."/>
            <person name="Song J."/>
            <person name="Zhai Y."/>
            <person name="Zhang C."/>
            <person name="Wang H."/>
            <person name="Chen X."/>
            <person name="Zhao B."/>
            <person name="Ruan Z."/>
        </authorList>
    </citation>
    <scope>NUCLEOTIDE SEQUENCE [LARGE SCALE GENOMIC DNA]</scope>
    <source>
        <strain evidence="2 3">MCCC 1A12703</strain>
    </source>
</reference>
<accession>A0A3M8HEC1</accession>
<keyword evidence="3" id="KW-1185">Reference proteome</keyword>
<evidence type="ECO:0000259" key="1">
    <source>
        <dbReference type="Pfam" id="PF13468"/>
    </source>
</evidence>
<gene>
    <name evidence="2" type="ORF">EC501_03785</name>
</gene>
<proteinExistence type="predicted"/>
<dbReference type="PANTHER" id="PTHR40265">
    <property type="entry name" value="BLL2707 PROTEIN"/>
    <property type="match status" value="1"/>
</dbReference>
<evidence type="ECO:0000313" key="3">
    <source>
        <dbReference type="Proteomes" id="UP000279909"/>
    </source>
</evidence>
<dbReference type="InterPro" id="IPR025870">
    <property type="entry name" value="Glyoxalase-like_dom"/>
</dbReference>
<name>A0A3M8HEC1_9BACI</name>
<dbReference type="RefSeq" id="WP_122970961.1">
    <property type="nucleotide sequence ID" value="NZ_RHLQ01000005.1"/>
</dbReference>
<evidence type="ECO:0000313" key="2">
    <source>
        <dbReference type="EMBL" id="RND00806.1"/>
    </source>
</evidence>
<dbReference type="InterPro" id="IPR029068">
    <property type="entry name" value="Glyas_Bleomycin-R_OHBP_Dase"/>
</dbReference>
<dbReference type="Proteomes" id="UP000279909">
    <property type="component" value="Unassembled WGS sequence"/>
</dbReference>
<feature type="domain" description="Glyoxalase-like" evidence="1">
    <location>
        <begin position="4"/>
        <end position="189"/>
    </location>
</feature>
<dbReference type="AlphaFoldDB" id="A0A3M8HEC1"/>
<dbReference type="EMBL" id="RHLQ01000005">
    <property type="protein sequence ID" value="RND00806.1"/>
    <property type="molecule type" value="Genomic_DNA"/>
</dbReference>